<dbReference type="PANTHER" id="PTHR10953">
    <property type="entry name" value="UBIQUITIN-ACTIVATING ENZYME E1"/>
    <property type="match status" value="1"/>
</dbReference>
<evidence type="ECO:0000256" key="8">
    <source>
        <dbReference type="ARBA" id="ARBA00066884"/>
    </source>
</evidence>
<protein>
    <recommendedName>
        <fullName evidence="9">Molybdopterin-synthase adenylyltransferase</fullName>
        <ecNumber evidence="8">2.7.7.80</ecNumber>
    </recommendedName>
    <alternativeName>
        <fullName evidence="12">MoaD protein adenylase</fullName>
    </alternativeName>
    <alternativeName>
        <fullName evidence="10">Molybdopterin-converting factor subunit 1 adenylase</fullName>
    </alternativeName>
    <alternativeName>
        <fullName evidence="11">Sulfur carrier protein MoaD adenylyltransferase</fullName>
    </alternativeName>
</protein>
<comment type="function">
    <text evidence="6">Catalyzes the adenylation by ATP of the carboxyl group of the C-terminal glycine of sulfur carrier protein MoaD.</text>
</comment>
<evidence type="ECO:0000313" key="14">
    <source>
        <dbReference type="EMBL" id="SPQ01182.1"/>
    </source>
</evidence>
<feature type="domain" description="THIF-type NAD/FAD binding fold" evidence="13">
    <location>
        <begin position="11"/>
        <end position="245"/>
    </location>
</feature>
<evidence type="ECO:0000256" key="10">
    <source>
        <dbReference type="ARBA" id="ARBA00075110"/>
    </source>
</evidence>
<keyword evidence="15" id="KW-1185">Reference proteome</keyword>
<evidence type="ECO:0000256" key="5">
    <source>
        <dbReference type="ARBA" id="ARBA00052218"/>
    </source>
</evidence>
<dbReference type="GO" id="GO:0005524">
    <property type="term" value="F:ATP binding"/>
    <property type="evidence" value="ECO:0007669"/>
    <property type="project" value="UniProtKB-KW"/>
</dbReference>
<evidence type="ECO:0000256" key="11">
    <source>
        <dbReference type="ARBA" id="ARBA00075328"/>
    </source>
</evidence>
<name>A0A2U3QID8_9BACT</name>
<evidence type="ECO:0000256" key="7">
    <source>
        <dbReference type="ARBA" id="ARBA00063809"/>
    </source>
</evidence>
<dbReference type="Pfam" id="PF00899">
    <property type="entry name" value="ThiF"/>
    <property type="match status" value="1"/>
</dbReference>
<organism evidence="14 15">
    <name type="scientific">Candidatus Sulfobium mesophilum</name>
    <dbReference type="NCBI Taxonomy" id="2016548"/>
    <lineage>
        <taxon>Bacteria</taxon>
        <taxon>Pseudomonadati</taxon>
        <taxon>Nitrospirota</taxon>
        <taxon>Nitrospiria</taxon>
        <taxon>Nitrospirales</taxon>
        <taxon>Nitrospiraceae</taxon>
        <taxon>Candidatus Sulfobium</taxon>
    </lineage>
</organism>
<dbReference type="CDD" id="cd00757">
    <property type="entry name" value="ThiF_MoeB_HesA_family"/>
    <property type="match status" value="1"/>
</dbReference>
<evidence type="ECO:0000256" key="6">
    <source>
        <dbReference type="ARBA" id="ARBA00055169"/>
    </source>
</evidence>
<comment type="subunit">
    <text evidence="7">Homodimer. Forms a stable heterotetrameric complex of 2 MoeB and 2 MoaD during adenylation of MoaD.</text>
</comment>
<proteinExistence type="inferred from homology"/>
<dbReference type="PANTHER" id="PTHR10953:SF102">
    <property type="entry name" value="ADENYLYLTRANSFERASE AND SULFURTRANSFERASE MOCS3"/>
    <property type="match status" value="1"/>
</dbReference>
<keyword evidence="2 14" id="KW-0808">Transferase</keyword>
<dbReference type="FunFam" id="3.40.50.720:FF:000033">
    <property type="entry name" value="Adenylyltransferase and sulfurtransferase MOCS3"/>
    <property type="match status" value="1"/>
</dbReference>
<dbReference type="SUPFAM" id="SSF69572">
    <property type="entry name" value="Activating enzymes of the ubiquitin-like proteins"/>
    <property type="match status" value="1"/>
</dbReference>
<evidence type="ECO:0000256" key="1">
    <source>
        <dbReference type="ARBA" id="ARBA00009919"/>
    </source>
</evidence>
<dbReference type="GO" id="GO:0008146">
    <property type="term" value="F:sulfotransferase activity"/>
    <property type="evidence" value="ECO:0007669"/>
    <property type="project" value="TreeGrafter"/>
</dbReference>
<dbReference type="InterPro" id="IPR045886">
    <property type="entry name" value="ThiF/MoeB/HesA"/>
</dbReference>
<keyword evidence="3" id="KW-0547">Nucleotide-binding</keyword>
<evidence type="ECO:0000256" key="9">
    <source>
        <dbReference type="ARBA" id="ARBA00073635"/>
    </source>
</evidence>
<evidence type="ECO:0000256" key="2">
    <source>
        <dbReference type="ARBA" id="ARBA00022679"/>
    </source>
</evidence>
<dbReference type="GO" id="GO:0004792">
    <property type="term" value="F:thiosulfate-cyanide sulfurtransferase activity"/>
    <property type="evidence" value="ECO:0007669"/>
    <property type="project" value="TreeGrafter"/>
</dbReference>
<accession>A0A2U3QID8</accession>
<gene>
    <name evidence="14" type="primary">moeB</name>
    <name evidence="14" type="ORF">NBG4_460005</name>
</gene>
<sequence length="267" mass="28683">MDFTDDQLLRYSRHIILPEVGGKGQAKIAGAKVFIVGAGGLGCPVGYYLTAAGVGTIAMVDNDTVEMSNLQRQIAHSVNTIGMPKVESAKKTFEALNPDVNIIAIQKRMSKDDIADLIRDYDIVVDGSDNFPTRYLVNDACFMAKKPLVSGAILRFEGQVTTILPGEGPCYRCLFEEPPPPGLVPSCQEAGVLGVLPGVIGGLQATEVLKLILGKGEVLKGELLIYNALKTTFRKVKVPKNPACPLCGQNPTITELIDYNEGYCSPQ</sequence>
<evidence type="ECO:0000256" key="3">
    <source>
        <dbReference type="ARBA" id="ARBA00022741"/>
    </source>
</evidence>
<evidence type="ECO:0000313" key="15">
    <source>
        <dbReference type="Proteomes" id="UP000245125"/>
    </source>
</evidence>
<keyword evidence="4" id="KW-0067">ATP-binding</keyword>
<dbReference type="InterPro" id="IPR035985">
    <property type="entry name" value="Ubiquitin-activating_enz"/>
</dbReference>
<dbReference type="OrthoDB" id="9804286at2"/>
<dbReference type="InterPro" id="IPR000594">
    <property type="entry name" value="ThiF_NAD_FAD-bd"/>
</dbReference>
<reference evidence="15" key="1">
    <citation type="submission" date="2018-03" db="EMBL/GenBank/DDBJ databases">
        <authorList>
            <person name="Zecchin S."/>
        </authorList>
    </citation>
    <scope>NUCLEOTIDE SEQUENCE [LARGE SCALE GENOMIC DNA]</scope>
</reference>
<dbReference type="GO" id="GO:0061605">
    <property type="term" value="F:molybdopterin-synthase adenylyltransferase activity"/>
    <property type="evidence" value="ECO:0007669"/>
    <property type="project" value="UniProtKB-EC"/>
</dbReference>
<dbReference type="EC" id="2.7.7.80" evidence="8"/>
<dbReference type="Gene3D" id="3.40.50.720">
    <property type="entry name" value="NAD(P)-binding Rossmann-like Domain"/>
    <property type="match status" value="1"/>
</dbReference>
<evidence type="ECO:0000256" key="12">
    <source>
        <dbReference type="ARBA" id="ARBA00078531"/>
    </source>
</evidence>
<dbReference type="Proteomes" id="UP000245125">
    <property type="component" value="Unassembled WGS sequence"/>
</dbReference>
<dbReference type="NCBIfam" id="NF004281">
    <property type="entry name" value="PRK05690.1"/>
    <property type="match status" value="1"/>
</dbReference>
<comment type="catalytic activity">
    <reaction evidence="5">
        <text>[molybdopterin-synthase sulfur-carrier protein]-C-terminal Gly-Gly + ATP + H(+) = [molybdopterin-synthase sulfur-carrier protein]-C-terminal Gly-Gly-AMP + diphosphate</text>
        <dbReference type="Rhea" id="RHEA:43616"/>
        <dbReference type="Rhea" id="RHEA-COMP:12159"/>
        <dbReference type="Rhea" id="RHEA-COMP:12202"/>
        <dbReference type="ChEBI" id="CHEBI:15378"/>
        <dbReference type="ChEBI" id="CHEBI:30616"/>
        <dbReference type="ChEBI" id="CHEBI:33019"/>
        <dbReference type="ChEBI" id="CHEBI:90618"/>
        <dbReference type="ChEBI" id="CHEBI:90778"/>
        <dbReference type="EC" id="2.7.7.80"/>
    </reaction>
</comment>
<dbReference type="GO" id="GO:0005829">
    <property type="term" value="C:cytosol"/>
    <property type="evidence" value="ECO:0007669"/>
    <property type="project" value="TreeGrafter"/>
</dbReference>
<evidence type="ECO:0000256" key="4">
    <source>
        <dbReference type="ARBA" id="ARBA00022840"/>
    </source>
</evidence>
<keyword evidence="14" id="KW-0548">Nucleotidyltransferase</keyword>
<dbReference type="GO" id="GO:0008641">
    <property type="term" value="F:ubiquitin-like modifier activating enzyme activity"/>
    <property type="evidence" value="ECO:0007669"/>
    <property type="project" value="InterPro"/>
</dbReference>
<comment type="similarity">
    <text evidence="1">Belongs to the HesA/MoeB/ThiF family.</text>
</comment>
<dbReference type="EMBL" id="OUUY01000093">
    <property type="protein sequence ID" value="SPQ01182.1"/>
    <property type="molecule type" value="Genomic_DNA"/>
</dbReference>
<dbReference type="AlphaFoldDB" id="A0A2U3QID8"/>
<evidence type="ECO:0000259" key="13">
    <source>
        <dbReference type="Pfam" id="PF00899"/>
    </source>
</evidence>